<dbReference type="AlphaFoldDB" id="A0A8S9FXX4"/>
<proteinExistence type="predicted"/>
<protein>
    <submittedName>
        <fullName evidence="2">Uncharacterized protein</fullName>
    </submittedName>
</protein>
<reference evidence="2" key="1">
    <citation type="submission" date="2019-12" db="EMBL/GenBank/DDBJ databases">
        <title>Genome sequencing and annotation of Brassica cretica.</title>
        <authorList>
            <person name="Studholme D.J."/>
            <person name="Sarris P.F."/>
        </authorList>
    </citation>
    <scope>NUCLEOTIDE SEQUENCE</scope>
    <source>
        <strain evidence="2">PFS-001/15</strain>
        <tissue evidence="2">Leaf</tissue>
    </source>
</reference>
<feature type="region of interest" description="Disordered" evidence="1">
    <location>
        <begin position="1"/>
        <end position="27"/>
    </location>
</feature>
<dbReference type="EMBL" id="QGKW02002228">
    <property type="protein sequence ID" value="KAF2538071.1"/>
    <property type="molecule type" value="Genomic_DNA"/>
</dbReference>
<evidence type="ECO:0000256" key="1">
    <source>
        <dbReference type="SAM" id="MobiDB-lite"/>
    </source>
</evidence>
<sequence>MFRIRDLRSLENGVNGSRGQGAASRGSSLSGCAEVEAAVVSRVCVAVGAVSLVFFGPPSPIE</sequence>
<accession>A0A8S9FXX4</accession>
<dbReference type="Proteomes" id="UP000712281">
    <property type="component" value="Unassembled WGS sequence"/>
</dbReference>
<organism evidence="2 3">
    <name type="scientific">Brassica cretica</name>
    <name type="common">Mustard</name>
    <dbReference type="NCBI Taxonomy" id="69181"/>
    <lineage>
        <taxon>Eukaryota</taxon>
        <taxon>Viridiplantae</taxon>
        <taxon>Streptophyta</taxon>
        <taxon>Embryophyta</taxon>
        <taxon>Tracheophyta</taxon>
        <taxon>Spermatophyta</taxon>
        <taxon>Magnoliopsida</taxon>
        <taxon>eudicotyledons</taxon>
        <taxon>Gunneridae</taxon>
        <taxon>Pentapetalae</taxon>
        <taxon>rosids</taxon>
        <taxon>malvids</taxon>
        <taxon>Brassicales</taxon>
        <taxon>Brassicaceae</taxon>
        <taxon>Brassiceae</taxon>
        <taxon>Brassica</taxon>
    </lineage>
</organism>
<comment type="caution">
    <text evidence="2">The sequence shown here is derived from an EMBL/GenBank/DDBJ whole genome shotgun (WGS) entry which is preliminary data.</text>
</comment>
<evidence type="ECO:0000313" key="2">
    <source>
        <dbReference type="EMBL" id="KAF2538071.1"/>
    </source>
</evidence>
<evidence type="ECO:0000313" key="3">
    <source>
        <dbReference type="Proteomes" id="UP000712281"/>
    </source>
</evidence>
<gene>
    <name evidence="2" type="ORF">F2Q68_00020050</name>
</gene>
<name>A0A8S9FXX4_BRACR</name>